<keyword evidence="1" id="KW-0472">Membrane</keyword>
<proteinExistence type="predicted"/>
<feature type="transmembrane region" description="Helical" evidence="1">
    <location>
        <begin position="51"/>
        <end position="73"/>
    </location>
</feature>
<accession>A0ABU6GVD2</accession>
<keyword evidence="1" id="KW-1133">Transmembrane helix</keyword>
<sequence length="98" mass="10731">MNRIYLIAGSIFLLSGTILLGLVYVAIANYVPSMTGWVDPPGKFSMALSAVMARTPYVISICFMIVGTILVIIPLMNQLIKDITAVENKSQQKHSDNQ</sequence>
<organism evidence="2 3">
    <name type="scientific">Paenibacillus dokdonensis</name>
    <dbReference type="NCBI Taxonomy" id="2567944"/>
    <lineage>
        <taxon>Bacteria</taxon>
        <taxon>Bacillati</taxon>
        <taxon>Bacillota</taxon>
        <taxon>Bacilli</taxon>
        <taxon>Bacillales</taxon>
        <taxon>Paenibacillaceae</taxon>
        <taxon>Paenibacillus</taxon>
    </lineage>
</organism>
<dbReference type="Proteomes" id="UP001344632">
    <property type="component" value="Unassembled WGS sequence"/>
</dbReference>
<reference evidence="2 3" key="1">
    <citation type="submission" date="2023-03" db="EMBL/GenBank/DDBJ databases">
        <title>Bacillus Genome Sequencing.</title>
        <authorList>
            <person name="Dunlap C."/>
        </authorList>
    </citation>
    <scope>NUCLEOTIDE SEQUENCE [LARGE SCALE GENOMIC DNA]</scope>
    <source>
        <strain evidence="2 3">BD-525</strain>
    </source>
</reference>
<gene>
    <name evidence="2" type="ORF">P4H66_28025</name>
</gene>
<feature type="transmembrane region" description="Helical" evidence="1">
    <location>
        <begin position="7"/>
        <end position="31"/>
    </location>
</feature>
<protein>
    <submittedName>
        <fullName evidence="2">Uncharacterized protein</fullName>
    </submittedName>
</protein>
<keyword evidence="1" id="KW-0812">Transmembrane</keyword>
<name>A0ABU6GVD2_9BACL</name>
<evidence type="ECO:0000313" key="2">
    <source>
        <dbReference type="EMBL" id="MEC0243663.1"/>
    </source>
</evidence>
<keyword evidence="3" id="KW-1185">Reference proteome</keyword>
<comment type="caution">
    <text evidence="2">The sequence shown here is derived from an EMBL/GenBank/DDBJ whole genome shotgun (WGS) entry which is preliminary data.</text>
</comment>
<evidence type="ECO:0000313" key="3">
    <source>
        <dbReference type="Proteomes" id="UP001344632"/>
    </source>
</evidence>
<evidence type="ECO:0000256" key="1">
    <source>
        <dbReference type="SAM" id="Phobius"/>
    </source>
</evidence>
<dbReference type="RefSeq" id="WP_326091390.1">
    <property type="nucleotide sequence ID" value="NZ_JARLKZ010000026.1"/>
</dbReference>
<dbReference type="EMBL" id="JARLKZ010000026">
    <property type="protein sequence ID" value="MEC0243663.1"/>
    <property type="molecule type" value="Genomic_DNA"/>
</dbReference>